<dbReference type="Pfam" id="PF03969">
    <property type="entry name" value="AFG1_ATPase"/>
    <property type="match status" value="1"/>
</dbReference>
<dbReference type="AlphaFoldDB" id="W6MRB3"/>
<feature type="region of interest" description="Disordered" evidence="4">
    <location>
        <begin position="84"/>
        <end position="104"/>
    </location>
</feature>
<dbReference type="InterPro" id="IPR027417">
    <property type="entry name" value="P-loop_NTPase"/>
</dbReference>
<accession>W6MRB3</accession>
<dbReference type="GO" id="GO:0005739">
    <property type="term" value="C:mitochondrion"/>
    <property type="evidence" value="ECO:0007669"/>
    <property type="project" value="TreeGrafter"/>
</dbReference>
<evidence type="ECO:0008006" key="7">
    <source>
        <dbReference type="Google" id="ProtNLM"/>
    </source>
</evidence>
<keyword evidence="2" id="KW-0547">Nucleotide-binding</keyword>
<keyword evidence="3" id="KW-0067">ATP-binding</keyword>
<evidence type="ECO:0000256" key="3">
    <source>
        <dbReference type="ARBA" id="ARBA00022840"/>
    </source>
</evidence>
<protein>
    <recommendedName>
        <fullName evidence="7">AAA+ ATPase domain-containing protein</fullName>
    </recommendedName>
</protein>
<comment type="similarity">
    <text evidence="1">Belongs to the AFG1 ATPase family.</text>
</comment>
<keyword evidence="6" id="KW-1185">Reference proteome</keyword>
<sequence length="561" mass="63840">MSRVFCRLFHDRLPVPRAASLTGLAVTDPLVLYKAYVASGTLNRDQQQLRCAIELQKLYLRVKDYEPEALTGLRLRHVAALIRRNRPKNTRPNNERSTQSLSLSRSLVHQQDPDDFKNIDAPLGLLVNGHVGSGKTMLVDLFATCLPHACKARYHTQHFVLSIFRQIHEINLRRRSLEDDFVLLEVAARLVRDSSVLVLDEFALPDIAAAKVVQTVLAHFFRLGGVLVATSNRLPEELYSTSFNRAQTLDFGRILKLRCLRFDMDSSTDHRQLLKEDSKISGFEPSLITRGEPDHETKWKREISRLGLDPKTNTGSSHRLVVYGRDVAPRNHRDGAVLYDFEEICSETHGPADYISLASKFQTFAIDGVPILTHTRRDDARRFITLVDALYEARCQIVLRTDTDLNKLFFPDAPQKATVLEEEMYARTQISLANPYRANTAPYAETGPGFLVSKDAGVRQNIDFSKISRFTGQDEVFAYRRAVSRLLEMTHSQAWRDGGKERWIQLSEEATPWETPSDPLEKLQIEMEGVDCEEPHSFSAVHLWAAGATARLREIAKRWNY</sequence>
<dbReference type="Proteomes" id="UP000019384">
    <property type="component" value="Unassembled WGS sequence"/>
</dbReference>
<organism evidence="5 6">
    <name type="scientific">Kuraishia capsulata CBS 1993</name>
    <dbReference type="NCBI Taxonomy" id="1382522"/>
    <lineage>
        <taxon>Eukaryota</taxon>
        <taxon>Fungi</taxon>
        <taxon>Dikarya</taxon>
        <taxon>Ascomycota</taxon>
        <taxon>Saccharomycotina</taxon>
        <taxon>Pichiomycetes</taxon>
        <taxon>Pichiales</taxon>
        <taxon>Pichiaceae</taxon>
        <taxon>Kuraishia</taxon>
    </lineage>
</organism>
<gene>
    <name evidence="5" type="ORF">KUCA_T00000347001</name>
</gene>
<dbReference type="PANTHER" id="PTHR12169">
    <property type="entry name" value="ATPASE N2B"/>
    <property type="match status" value="1"/>
</dbReference>
<feature type="compositionally biased region" description="Low complexity" evidence="4">
    <location>
        <begin position="90"/>
        <end position="104"/>
    </location>
</feature>
<evidence type="ECO:0000313" key="6">
    <source>
        <dbReference type="Proteomes" id="UP000019384"/>
    </source>
</evidence>
<dbReference type="GO" id="GO:0005524">
    <property type="term" value="F:ATP binding"/>
    <property type="evidence" value="ECO:0007669"/>
    <property type="project" value="UniProtKB-KW"/>
</dbReference>
<name>W6MRB3_9ASCO</name>
<dbReference type="RefSeq" id="XP_022456402.1">
    <property type="nucleotide sequence ID" value="XM_022604878.1"/>
</dbReference>
<dbReference type="NCBIfam" id="NF040713">
    <property type="entry name" value="ZapE"/>
    <property type="match status" value="1"/>
</dbReference>
<dbReference type="PANTHER" id="PTHR12169:SF2">
    <property type="entry name" value="AFG1P"/>
    <property type="match status" value="1"/>
</dbReference>
<reference evidence="5" key="1">
    <citation type="submission" date="2013-12" db="EMBL/GenBank/DDBJ databases">
        <authorList>
            <person name="Genoscope - CEA"/>
        </authorList>
    </citation>
    <scope>NUCLEOTIDE SEQUENCE</scope>
    <source>
        <strain evidence="5">CBS 1993</strain>
    </source>
</reference>
<evidence type="ECO:0000256" key="2">
    <source>
        <dbReference type="ARBA" id="ARBA00022741"/>
    </source>
</evidence>
<dbReference type="OrthoDB" id="548867at2759"/>
<dbReference type="Gene3D" id="3.40.50.300">
    <property type="entry name" value="P-loop containing nucleotide triphosphate hydrolases"/>
    <property type="match status" value="1"/>
</dbReference>
<evidence type="ECO:0000256" key="4">
    <source>
        <dbReference type="SAM" id="MobiDB-lite"/>
    </source>
</evidence>
<evidence type="ECO:0000256" key="1">
    <source>
        <dbReference type="ARBA" id="ARBA00010322"/>
    </source>
</evidence>
<dbReference type="HOGENOM" id="CLU_008681_7_0_1"/>
<dbReference type="SUPFAM" id="SSF52540">
    <property type="entry name" value="P-loop containing nucleoside triphosphate hydrolases"/>
    <property type="match status" value="1"/>
</dbReference>
<dbReference type="GeneID" id="34517790"/>
<evidence type="ECO:0000313" key="5">
    <source>
        <dbReference type="EMBL" id="CDK24385.1"/>
    </source>
</evidence>
<dbReference type="EMBL" id="HG793125">
    <property type="protein sequence ID" value="CDK24385.1"/>
    <property type="molecule type" value="Genomic_DNA"/>
</dbReference>
<reference evidence="5" key="2">
    <citation type="submission" date="2014-02" db="EMBL/GenBank/DDBJ databases">
        <title>Complete DNA sequence of /Kuraishia capsulata/ illustrates novel genomic features among budding yeasts (/Saccharomycotina/).</title>
        <authorList>
            <person name="Morales L."/>
            <person name="Noel B."/>
            <person name="Porcel B."/>
            <person name="Marcet-Houben M."/>
            <person name="Hullo M-F."/>
            <person name="Sacerdot C."/>
            <person name="Tekaia F."/>
            <person name="Leh-Louis V."/>
            <person name="Despons L."/>
            <person name="Khanna V."/>
            <person name="Aury J-M."/>
            <person name="Barbe V."/>
            <person name="Couloux A."/>
            <person name="Labadie K."/>
            <person name="Pelletier E."/>
            <person name="Souciet J-L."/>
            <person name="Boekhout T."/>
            <person name="Gabaldon T."/>
            <person name="Wincker P."/>
            <person name="Dujon B."/>
        </authorList>
    </citation>
    <scope>NUCLEOTIDE SEQUENCE</scope>
    <source>
        <strain evidence="5">CBS 1993</strain>
    </source>
</reference>
<dbReference type="GO" id="GO:0016887">
    <property type="term" value="F:ATP hydrolysis activity"/>
    <property type="evidence" value="ECO:0007669"/>
    <property type="project" value="InterPro"/>
</dbReference>
<proteinExistence type="inferred from homology"/>
<dbReference type="InterPro" id="IPR005654">
    <property type="entry name" value="ATPase_AFG1-like"/>
</dbReference>